<dbReference type="InterPro" id="IPR026444">
    <property type="entry name" value="Secre_tail"/>
</dbReference>
<feature type="domain" description="Ig-like" evidence="4">
    <location>
        <begin position="1974"/>
        <end position="2046"/>
    </location>
</feature>
<evidence type="ECO:0008006" key="7">
    <source>
        <dbReference type="Google" id="ProtNLM"/>
    </source>
</evidence>
<evidence type="ECO:0000313" key="6">
    <source>
        <dbReference type="Proteomes" id="UP000244929"/>
    </source>
</evidence>
<accession>A0A2S1QYZ1</accession>
<dbReference type="NCBIfam" id="TIGR04183">
    <property type="entry name" value="Por_Secre_tail"/>
    <property type="match status" value="1"/>
</dbReference>
<dbReference type="Pfam" id="PF18962">
    <property type="entry name" value="Por_Secre_tail"/>
    <property type="match status" value="1"/>
</dbReference>
<dbReference type="Pfam" id="PF19081">
    <property type="entry name" value="Ig_7"/>
    <property type="match status" value="6"/>
</dbReference>
<gene>
    <name evidence="5" type="ORF">HYN59_11175</name>
</gene>
<feature type="domain" description="Ig-like" evidence="4">
    <location>
        <begin position="1236"/>
        <end position="1298"/>
    </location>
</feature>
<feature type="domain" description="Ig-like" evidence="4">
    <location>
        <begin position="2048"/>
        <end position="2123"/>
    </location>
</feature>
<feature type="transmembrane region" description="Helical" evidence="2">
    <location>
        <begin position="47"/>
        <end position="69"/>
    </location>
</feature>
<feature type="domain" description="Ig-like" evidence="4">
    <location>
        <begin position="2283"/>
        <end position="2358"/>
    </location>
</feature>
<evidence type="ECO:0000256" key="2">
    <source>
        <dbReference type="SAM" id="Phobius"/>
    </source>
</evidence>
<dbReference type="KEGG" id="falb:HYN59_11175"/>
<dbReference type="InterPro" id="IPR044023">
    <property type="entry name" value="Ig_7"/>
</dbReference>
<evidence type="ECO:0000256" key="1">
    <source>
        <dbReference type="ARBA" id="ARBA00022729"/>
    </source>
</evidence>
<keyword evidence="6" id="KW-1185">Reference proteome</keyword>
<protein>
    <recommendedName>
        <fullName evidence="7">Ig-like domain-containing protein</fullName>
    </recommendedName>
</protein>
<dbReference type="EMBL" id="CP029186">
    <property type="protein sequence ID" value="AWH85633.1"/>
    <property type="molecule type" value="Genomic_DNA"/>
</dbReference>
<keyword evidence="2" id="KW-0812">Transmembrane</keyword>
<feature type="domain" description="Ig-like" evidence="4">
    <location>
        <begin position="2205"/>
        <end position="2280"/>
    </location>
</feature>
<keyword evidence="1" id="KW-0732">Signal</keyword>
<proteinExistence type="predicted"/>
<evidence type="ECO:0000313" key="5">
    <source>
        <dbReference type="EMBL" id="AWH85633.1"/>
    </source>
</evidence>
<feature type="domain" description="Ig-like" evidence="4">
    <location>
        <begin position="2127"/>
        <end position="2202"/>
    </location>
</feature>
<sequence length="2680" mass="270238">MIYLYVKEKLNLMNQIYNFIKGMLSLPRKVREEGAFTSLPERQGGGLFSMTAFVAVAVLLLFGSASSYAQTTYYSKSAATDFNSTASWGTGTDGTGAAPAAISNADNFVIANNSAMALSGNAAVRQLTINAGSLTVSANTLTVSTATTFDSSFTVNTGGTFTISGGSLIVNGNVLFNSGSNFNQSGGIISVDGNNGGSVTGSVATGTQIFAIGSIATGYSAGTVSLTGGKIIIVDPHAAAGTNDYAFNVNASSTAMNITAGTGHTLQIGDGVSTDAGGNATNGFWVYFWYGTGAFKPGNYVINSAAGTNRFVFQQYRSIVGGDLTITKGELVLSSTGPYIFAGNISVDGTLTSISQVILGNGSYTGGTSYSETPATVPQTVSGTGVFRNALTSPTANFATLSINNSTIAGVTISGYNNIASQPANSMSVSGTLEFKTGRVGTTGGASVVLGNSSPAAGTLTYNAGTGFKTGTTFGRWYTATGTGTNFAAGSDATGTASRYPFINSFGVDRSAWIERTTPSGAGVVAITYNETAGVSTIAATDGATAVDVKSNDTWAVSMPAGTPTATSFKIQLQAPTLFGGLLASASARVIQGTTFVGTHQAGTTTPGAQRIGLTQAELTAAPFSIAASSADTPFVSVASGNWNDPATWNKNMVPSCTDVVTITAATSVTSNSAGNVAKNLTINTGGSLIVASGDLTIGCTLNNNTFVNNGTLTVSGGTLNVNGNMTHSSASIFNQSGGNINVDGNAAGVAANSVASGTSIVQLNSNMIFWTGGTLTIVDPHANSTASNVLAYNNASNVNVTAGHTLRFGNGLSTDAGGNATNGFRIAANAGSGRISFNNFVIDALAGTNRYVTTASAFGINGDLTINANSEFRQGSTTYVAGNIYNNGSYVNTSTLYFGKFIDGTAGPAVNAQMLTGLGTFTNAATGSTANVTSLTVNNTSVGGVTISSPISVSGTLTLTAGKVNTSLTSQLTLGTATAAGTLTGGSDTAYINGPFARTIASGNANTNYILFPVGKTTYAPIWLAPATTSVSVMKAEAFDVNAGTPDTGIANLSATRRWEAPLLSGTMTSLNVRMSNAVFTTDNIPVMAPSAAGAYAGSFGSPATYVAGPPATIQSNNAVAAAAYTGFLSFATLSPCTGVPAPGNTIASQNAICLGSSVALSVQNAVAGSGVTYQWQSSPDNITYTDISSATGTTYTATPAQPTYYRLNVTCASGPSTGSSTPVQITFANNITSVTPAARCGEGTVSLAAEANSGATVKWYAAATGGAPVGTGSPFVTPSINATTTYYAAALTATTGTTVIGTASTLTGDTEQPTAFNNRWPSYKQQIIYSASELSAAGLVAGNITSLAFNVATLGSAATNPNFTVKIGTTAGTSFANTTYLTPTFTTVFGPATYTHTATGWQTINFTTPYSWDGTSNIVLEFTMSGADLSNNTQTYYTDTTVNTVNWIYSNNTSTTGTLSSKRPNITFGGQVGCLSGRVPVVATVVTPPTFTLSAATAAICNGQSVTVTATAGAADFDTYVWTPSTGVTGNATTGWTFTPTATTTYTLNASQSTGGMCATSRTVTITVNALPGVISVTPPAGPVCTNTIVPLTAAGASVSATATIGTATTQTGDTEELTSFNNRRVTYKSQTIYTAAELTAGGLQAGNLVSIAYNISSIGTAATNPNYTVKIGTTALTAFPDTSYLSEASFTTVYGPVNQTHAVGLNTITFSTPYLWDGVSNIVISVSMSGADGLYNAQTYYTDLGANTTLYNYNDLTATAGTISTKRFNVLIAQSFSNPVTWSPVTNLYTDAAASVPYVAGSNASVVYVKSATPVATTYTATATNASNCTRTATAEVNTVNCDIDWANVQWPASGTITTCEDFTIYAQVYKAGVTEAAGQGANITAWIGISTTNTDPSTWAESSWHLATFNLQVGNNDEYMYTVSGLPAGTYYYASRFRFLTGSNYYGGYVGGQWDGTTNVSGTLTVNGTAAPTAAATQTFCNAGTVAGLAATGTAIKWYSAATGGTALDGTTALTNGGVYYASQTVGGCESSTRAMVTVTVNTPAAPTAAATQTFCNSGTVAGLAATGTAGATISWYAAATGGTALDGTTALTDGGVYYASQTVNGCESATRTMVTASVGVIAAPVAVASQTVCNSGTVADLVATGVAGATITWYTAATGGTVVPSTTALTNGGVYYASQTVGTCESTTRTMVTATINTVAAPVAAASQTVCNAGTLADLAATGGAGATITWYAAATGGTSLPATTALTNGGVYYASATISGCESTTRTMVTVTVNTVAAPVADASQTVCNSGTLADINATGGAGATITWYAAATGGTALPLTTALTNGGVYYASAMVSGCESATRTMVTATVSVVDAPTVTTVQPTCTTATGTITVTAPVGAGFMYSIDGTNFQASPVFAGVDTGSYTLTAKNASNCTATASVSIDAAPSAPAQATVTTVQPTCSAATGSVTVTAPIGAGYTYSIDGTNFQAGTAFTGLVAGTYNVTVQAAGGCTSVSAPITINAAPAGPDAPTGEATQVITVDAAADATIEDIVVTATGTITWYATEEDALSGSNALATGTQVTDGTTYYGTQTIEECESAPIAVTVDVVLGKEDFNISAFRYHPNPVKDVLNISYSSEISAVMVYDLLGQKVLSKQPNVNEVKLDLSGLADATYIVNVTVGDTVKTIKVVKKQ</sequence>
<keyword evidence="2" id="KW-0472">Membrane</keyword>
<feature type="domain" description="Secretion system C-terminal sorting" evidence="3">
    <location>
        <begin position="2611"/>
        <end position="2675"/>
    </location>
</feature>
<keyword evidence="2" id="KW-1133">Transmembrane helix</keyword>
<evidence type="ECO:0000259" key="4">
    <source>
        <dbReference type="Pfam" id="PF19081"/>
    </source>
</evidence>
<name>A0A2S1QYZ1_9FLAO</name>
<reference evidence="5 6" key="1">
    <citation type="submission" date="2018-04" db="EMBL/GenBank/DDBJ databases">
        <title>Genome sequencing of Flavobacterium sp. HYN0059.</title>
        <authorList>
            <person name="Yi H."/>
            <person name="Baek C."/>
        </authorList>
    </citation>
    <scope>NUCLEOTIDE SEQUENCE [LARGE SCALE GENOMIC DNA]</scope>
    <source>
        <strain evidence="5 6">HYN0059</strain>
    </source>
</reference>
<dbReference type="Proteomes" id="UP000244929">
    <property type="component" value="Chromosome"/>
</dbReference>
<evidence type="ECO:0000259" key="3">
    <source>
        <dbReference type="Pfam" id="PF18962"/>
    </source>
</evidence>
<organism evidence="5 6">
    <name type="scientific">Flavobacterium album</name>
    <dbReference type="NCBI Taxonomy" id="2175091"/>
    <lineage>
        <taxon>Bacteria</taxon>
        <taxon>Pseudomonadati</taxon>
        <taxon>Bacteroidota</taxon>
        <taxon>Flavobacteriia</taxon>
        <taxon>Flavobacteriales</taxon>
        <taxon>Flavobacteriaceae</taxon>
        <taxon>Flavobacterium</taxon>
    </lineage>
</organism>